<proteinExistence type="predicted"/>
<evidence type="ECO:0000313" key="1">
    <source>
        <dbReference type="EMBL" id="MCX2966701.1"/>
    </source>
</evidence>
<dbReference type="Gene3D" id="3.40.50.12500">
    <property type="match status" value="1"/>
</dbReference>
<dbReference type="AlphaFoldDB" id="A0A9X3I6W2"/>
<reference evidence="1" key="1">
    <citation type="submission" date="2022-10" db="EMBL/GenBank/DDBJ databases">
        <title>WGS of marine actinomycetes from Thailand.</title>
        <authorList>
            <person name="Thawai C."/>
        </authorList>
    </citation>
    <scope>NUCLEOTIDE SEQUENCE</scope>
    <source>
        <strain evidence="1">SW21</strain>
    </source>
</reference>
<dbReference type="EMBL" id="JAPKFM010000031">
    <property type="protein sequence ID" value="MCX2966701.1"/>
    <property type="molecule type" value="Genomic_DNA"/>
</dbReference>
<dbReference type="PANTHER" id="PTHR40267:SF1">
    <property type="entry name" value="BLR3294 PROTEIN"/>
    <property type="match status" value="1"/>
</dbReference>
<protein>
    <submittedName>
        <fullName evidence="1">Maleate cis-trans isomerase</fullName>
    </submittedName>
</protein>
<dbReference type="Proteomes" id="UP001143347">
    <property type="component" value="Unassembled WGS sequence"/>
</dbReference>
<dbReference type="GO" id="GO:0016853">
    <property type="term" value="F:isomerase activity"/>
    <property type="evidence" value="ECO:0007669"/>
    <property type="project" value="UniProtKB-KW"/>
</dbReference>
<sequence>MTTRTPTVALLYPGHAAEDDYPLAETALDGAIRLPVVITEIESDDHTVEAMRAVGTDTPLREGAQRAVRHEPDALIWACTSGSFLYGWEGAHEQVARVAEQAGLPMSSTSLAFAAACRELGVTSVSVAATYPAPVADGFTTFLAGAGISVVSSSAHDVHTATEAGILDGDNLFEMVRAADSTDTEAVLVPDTALHTIGWITDLEREIGKPVLTANQVTTWQATRLAGLQLSVDGLGTLFGGTVPASRAVPVGHPPLVE</sequence>
<dbReference type="InterPro" id="IPR053714">
    <property type="entry name" value="Iso_Racemase_Enz_sf"/>
</dbReference>
<gene>
    <name evidence="1" type="ORF">OSB52_21730</name>
</gene>
<dbReference type="InterPro" id="IPR026286">
    <property type="entry name" value="MaiA/AMDase"/>
</dbReference>
<organism evidence="1 2">
    <name type="scientific">Gordonia aquimaris</name>
    <dbReference type="NCBI Taxonomy" id="2984863"/>
    <lineage>
        <taxon>Bacteria</taxon>
        <taxon>Bacillati</taxon>
        <taxon>Actinomycetota</taxon>
        <taxon>Actinomycetes</taxon>
        <taxon>Mycobacteriales</taxon>
        <taxon>Gordoniaceae</taxon>
        <taxon>Gordonia</taxon>
    </lineage>
</organism>
<accession>A0A9X3I6W2</accession>
<dbReference type="PANTHER" id="PTHR40267">
    <property type="entry name" value="BLR3294 PROTEIN"/>
    <property type="match status" value="1"/>
</dbReference>
<comment type="caution">
    <text evidence="1">The sequence shown here is derived from an EMBL/GenBank/DDBJ whole genome shotgun (WGS) entry which is preliminary data.</text>
</comment>
<keyword evidence="2" id="KW-1185">Reference proteome</keyword>
<name>A0A9X3I6W2_9ACTN</name>
<keyword evidence="1" id="KW-0413">Isomerase</keyword>
<dbReference type="Pfam" id="PF17645">
    <property type="entry name" value="Amdase"/>
    <property type="match status" value="1"/>
</dbReference>
<dbReference type="RefSeq" id="WP_266063479.1">
    <property type="nucleotide sequence ID" value="NZ_JAPKFM010000031.1"/>
</dbReference>
<evidence type="ECO:0000313" key="2">
    <source>
        <dbReference type="Proteomes" id="UP001143347"/>
    </source>
</evidence>